<keyword evidence="8" id="KW-1185">Reference proteome</keyword>
<evidence type="ECO:0000313" key="9">
    <source>
        <dbReference type="WBParaSite" id="HNAJ_0000443401-mRNA-1"/>
    </source>
</evidence>
<feature type="transmembrane region" description="Helical" evidence="6">
    <location>
        <begin position="68"/>
        <end position="92"/>
    </location>
</feature>
<dbReference type="GO" id="GO:0016020">
    <property type="term" value="C:membrane"/>
    <property type="evidence" value="ECO:0007669"/>
    <property type="project" value="UniProtKB-SubCell"/>
</dbReference>
<dbReference type="PANTHER" id="PTHR12050:SF0">
    <property type="entry name" value="RH04491P"/>
    <property type="match status" value="1"/>
</dbReference>
<comment type="similarity">
    <text evidence="2">Belongs to the OB-RGRP/VPS55 family.</text>
</comment>
<dbReference type="InterPro" id="IPR007262">
    <property type="entry name" value="Vps55/LEPROT"/>
</dbReference>
<dbReference type="Proteomes" id="UP000278807">
    <property type="component" value="Unassembled WGS sequence"/>
</dbReference>
<reference evidence="7 8" key="2">
    <citation type="submission" date="2018-11" db="EMBL/GenBank/DDBJ databases">
        <authorList>
            <consortium name="Pathogen Informatics"/>
        </authorList>
    </citation>
    <scope>NUCLEOTIDE SEQUENCE [LARGE SCALE GENOMIC DNA]</scope>
</reference>
<dbReference type="STRING" id="102285.A0A0R3TBJ5"/>
<reference evidence="9" key="1">
    <citation type="submission" date="2017-02" db="UniProtKB">
        <authorList>
            <consortium name="WormBaseParasite"/>
        </authorList>
    </citation>
    <scope>IDENTIFICATION</scope>
</reference>
<evidence type="ECO:0000256" key="2">
    <source>
        <dbReference type="ARBA" id="ARBA00005645"/>
    </source>
</evidence>
<feature type="transmembrane region" description="Helical" evidence="6">
    <location>
        <begin position="38"/>
        <end position="62"/>
    </location>
</feature>
<dbReference type="EMBL" id="UZAE01003112">
    <property type="protein sequence ID" value="VDO00292.1"/>
    <property type="molecule type" value="Genomic_DNA"/>
</dbReference>
<dbReference type="OrthoDB" id="14246at2759"/>
<protein>
    <submittedName>
        <fullName evidence="9">Leptin receptor gene-related protein</fullName>
    </submittedName>
</protein>
<proteinExistence type="inferred from homology"/>
<dbReference type="WBParaSite" id="HNAJ_0000443401-mRNA-1">
    <property type="protein sequence ID" value="HNAJ_0000443401-mRNA-1"/>
    <property type="gene ID" value="HNAJ_0000443401"/>
</dbReference>
<name>A0A0R3TBJ5_RODNA</name>
<comment type="subcellular location">
    <subcellularLocation>
        <location evidence="1">Membrane</location>
        <topology evidence="1">Multi-pass membrane protein</topology>
    </subcellularLocation>
</comment>
<keyword evidence="3 6" id="KW-0812">Transmembrane</keyword>
<sequence length="99" mass="10622">MNFCSNWRPFAVIPFYVVAPIPLLLVSNSETDSESVGFSFMILLHTILVTSCFALPIVMAHAPLGTSLINWGACGLTLTGNVIVFGSLYLVARLSSQAS</sequence>
<keyword evidence="4 6" id="KW-1133">Transmembrane helix</keyword>
<dbReference type="GO" id="GO:0005768">
    <property type="term" value="C:endosome"/>
    <property type="evidence" value="ECO:0007669"/>
    <property type="project" value="TreeGrafter"/>
</dbReference>
<feature type="transmembrane region" description="Helical" evidence="6">
    <location>
        <begin position="6"/>
        <end position="26"/>
    </location>
</feature>
<accession>A0A0R3TBJ5</accession>
<evidence type="ECO:0000256" key="6">
    <source>
        <dbReference type="SAM" id="Phobius"/>
    </source>
</evidence>
<evidence type="ECO:0000256" key="1">
    <source>
        <dbReference type="ARBA" id="ARBA00004141"/>
    </source>
</evidence>
<keyword evidence="5 6" id="KW-0472">Membrane</keyword>
<evidence type="ECO:0000313" key="7">
    <source>
        <dbReference type="EMBL" id="VDO00292.1"/>
    </source>
</evidence>
<dbReference type="AlphaFoldDB" id="A0A0R3TBJ5"/>
<gene>
    <name evidence="7" type="ORF">HNAJ_LOCUS4432</name>
</gene>
<organism evidence="9">
    <name type="scientific">Rodentolepis nana</name>
    <name type="common">Dwarf tapeworm</name>
    <name type="synonym">Hymenolepis nana</name>
    <dbReference type="NCBI Taxonomy" id="102285"/>
    <lineage>
        <taxon>Eukaryota</taxon>
        <taxon>Metazoa</taxon>
        <taxon>Spiralia</taxon>
        <taxon>Lophotrochozoa</taxon>
        <taxon>Platyhelminthes</taxon>
        <taxon>Cestoda</taxon>
        <taxon>Eucestoda</taxon>
        <taxon>Cyclophyllidea</taxon>
        <taxon>Hymenolepididae</taxon>
        <taxon>Rodentolepis</taxon>
    </lineage>
</organism>
<evidence type="ECO:0000313" key="8">
    <source>
        <dbReference type="Proteomes" id="UP000278807"/>
    </source>
</evidence>
<dbReference type="Pfam" id="PF04133">
    <property type="entry name" value="Vps55"/>
    <property type="match status" value="1"/>
</dbReference>
<dbReference type="PANTHER" id="PTHR12050">
    <property type="entry name" value="LEPTIN RECEPTOR-RELATED"/>
    <property type="match status" value="1"/>
</dbReference>
<dbReference type="GO" id="GO:0032511">
    <property type="term" value="P:late endosome to vacuole transport via multivesicular body sorting pathway"/>
    <property type="evidence" value="ECO:0007669"/>
    <property type="project" value="TreeGrafter"/>
</dbReference>
<evidence type="ECO:0000256" key="3">
    <source>
        <dbReference type="ARBA" id="ARBA00022692"/>
    </source>
</evidence>
<evidence type="ECO:0000256" key="4">
    <source>
        <dbReference type="ARBA" id="ARBA00022989"/>
    </source>
</evidence>
<evidence type="ECO:0000256" key="5">
    <source>
        <dbReference type="ARBA" id="ARBA00023136"/>
    </source>
</evidence>